<comment type="caution">
    <text evidence="10">The sequence shown here is derived from an EMBL/GenBank/DDBJ whole genome shotgun (WGS) entry which is preliminary data.</text>
</comment>
<dbReference type="PANTHER" id="PTHR47197">
    <property type="entry name" value="PROTEIN NIRF"/>
    <property type="match status" value="1"/>
</dbReference>
<feature type="compositionally biased region" description="Low complexity" evidence="7">
    <location>
        <begin position="382"/>
        <end position="401"/>
    </location>
</feature>
<dbReference type="InterPro" id="IPR043129">
    <property type="entry name" value="ATPase_NBD"/>
</dbReference>
<evidence type="ECO:0000256" key="2">
    <source>
        <dbReference type="ARBA" id="ARBA00022729"/>
    </source>
</evidence>
<dbReference type="InterPro" id="IPR013126">
    <property type="entry name" value="Hsp_70_fam"/>
</dbReference>
<dbReference type="SUPFAM" id="SSF53067">
    <property type="entry name" value="Actin-like ATPase domain"/>
    <property type="match status" value="2"/>
</dbReference>
<evidence type="ECO:0000313" key="10">
    <source>
        <dbReference type="EMBL" id="MDT0350369.1"/>
    </source>
</evidence>
<dbReference type="Pfam" id="PF21783">
    <property type="entry name" value="YNCE"/>
    <property type="match status" value="1"/>
</dbReference>
<dbReference type="NCBIfam" id="TIGR02276">
    <property type="entry name" value="beta_rpt_yvtn"/>
    <property type="match status" value="5"/>
</dbReference>
<evidence type="ECO:0000256" key="6">
    <source>
        <dbReference type="ARBA" id="ARBA00023186"/>
    </source>
</evidence>
<dbReference type="Gene3D" id="2.130.10.10">
    <property type="entry name" value="YVTN repeat-like/Quinoprotein amine dehydrogenase"/>
    <property type="match status" value="3"/>
</dbReference>
<protein>
    <submittedName>
        <fullName evidence="10">Hsp70 family protein</fullName>
    </submittedName>
</protein>
<keyword evidence="2" id="KW-0732">Signal</keyword>
<dbReference type="InterPro" id="IPR011048">
    <property type="entry name" value="Haem_d1_sf"/>
</dbReference>
<proteinExistence type="inferred from homology"/>
<keyword evidence="8" id="KW-0472">Membrane</keyword>
<keyword evidence="6" id="KW-0143">Chaperone</keyword>
<dbReference type="Proteomes" id="UP001183202">
    <property type="component" value="Unassembled WGS sequence"/>
</dbReference>
<dbReference type="Pfam" id="PF00012">
    <property type="entry name" value="HSP70"/>
    <property type="match status" value="1"/>
</dbReference>
<feature type="region of interest" description="Disordered" evidence="7">
    <location>
        <begin position="417"/>
        <end position="506"/>
    </location>
</feature>
<dbReference type="EMBL" id="JAVREJ010000007">
    <property type="protein sequence ID" value="MDT0350369.1"/>
    <property type="molecule type" value="Genomic_DNA"/>
</dbReference>
<dbReference type="InterPro" id="IPR011964">
    <property type="entry name" value="YVTN_b-propeller_repeat"/>
</dbReference>
<organism evidence="10 11">
    <name type="scientific">Pseudonocardia charpentierae</name>
    <dbReference type="NCBI Taxonomy" id="3075545"/>
    <lineage>
        <taxon>Bacteria</taxon>
        <taxon>Bacillati</taxon>
        <taxon>Actinomycetota</taxon>
        <taxon>Actinomycetes</taxon>
        <taxon>Pseudonocardiales</taxon>
        <taxon>Pseudonocardiaceae</taxon>
        <taxon>Pseudonocardia</taxon>
    </lineage>
</organism>
<dbReference type="InterPro" id="IPR018181">
    <property type="entry name" value="Heat_shock_70_CS"/>
</dbReference>
<feature type="transmembrane region" description="Helical" evidence="8">
    <location>
        <begin position="509"/>
        <end position="529"/>
    </location>
</feature>
<dbReference type="RefSeq" id="WP_311556403.1">
    <property type="nucleotide sequence ID" value="NZ_JAVREJ010000007.1"/>
</dbReference>
<keyword evidence="8" id="KW-0812">Transmembrane</keyword>
<reference evidence="11" key="1">
    <citation type="submission" date="2023-07" db="EMBL/GenBank/DDBJ databases">
        <title>30 novel species of actinomycetes from the DSMZ collection.</title>
        <authorList>
            <person name="Nouioui I."/>
        </authorList>
    </citation>
    <scope>NUCLEOTIDE SEQUENCE [LARGE SCALE GENOMIC DNA]</scope>
    <source>
        <strain evidence="11">DSM 45834</strain>
    </source>
</reference>
<keyword evidence="3" id="KW-0547">Nucleotide-binding</keyword>
<gene>
    <name evidence="10" type="ORF">RM445_12625</name>
</gene>
<evidence type="ECO:0000256" key="5">
    <source>
        <dbReference type="ARBA" id="ARBA00023016"/>
    </source>
</evidence>
<dbReference type="PRINTS" id="PR00301">
    <property type="entry name" value="HEATSHOCK70"/>
</dbReference>
<accession>A0ABU2NAS6</accession>
<evidence type="ECO:0000256" key="7">
    <source>
        <dbReference type="SAM" id="MobiDB-lite"/>
    </source>
</evidence>
<dbReference type="InterPro" id="IPR051200">
    <property type="entry name" value="Host-pathogen_enzymatic-act"/>
</dbReference>
<comment type="similarity">
    <text evidence="1">Belongs to the heat shock protein 70 family.</text>
</comment>
<name>A0ABU2NAS6_9PSEU</name>
<dbReference type="InterPro" id="IPR015943">
    <property type="entry name" value="WD40/YVTN_repeat-like_dom_sf"/>
</dbReference>
<feature type="domain" description="YNCE-like beta-propeller" evidence="9">
    <location>
        <begin position="649"/>
        <end position="865"/>
    </location>
</feature>
<evidence type="ECO:0000313" key="11">
    <source>
        <dbReference type="Proteomes" id="UP001183202"/>
    </source>
</evidence>
<sequence>MSDGVGAYSLGVDLGTTFVAAAVARGSRVEMVTLGDRTVVTPAVVYARDDESLVTGEAANRRAVSNPDRVAREFKRRLGDPTPVMLGGAPHAVTALLAELLAETVAKVTETEGAPPRDVVLTHPANWGPYRRELFEEVPQIAGVPQARMITEPEAAAAHYAAARHLGDGDTVAVYDLGGGTFDATVLRKRAVGIDILGSPEGIERLGGVDFDDAILAHINFSSGGALSELDLSNPQTGIALARLRQDCIAAKEALSVDTEAAIPVFLPNRHFDVRLTRSEFEDMIRAQIESTIGALTRTLRSARVEPTDLNAVLLVGGSSRIPLVAQMITAALNRPTLVDAHPKYAVALGAATLAAEFSAANTNAPSAASAVGYAPSPPAQVPSTAPAAAPTAPPAATEPAPVGAMAPAAAFGTGWIGAGAPEGGRTTSPFGSVEAAARPETPASAPHPADPYRDNPPPPVNGSGPGNGHVGWTPPATVTPASGGGHRFGGPPPPTPPTNRSPRRRGPIVGAAIAVLVLLVGAVTFLLLRPTGDPAATPNTPPAVVLPPPAQRPAEAKLEIEPSRPIPAIAGEIPVGNTPGFVAIAPNGTFAYIANRAARVVTVVDTAVDKVVATIPMPDGPPQYLAFAPDGSHLYVSIFNDPDRSINRVAVLDTQTNTVVTTIKVGTRPYALAVKPDGSEIYVPNHDSGTVSVIDTKTNSLVTDIRVKPNPHWVDFSKDGTKAYTANHESNLVSVIDTATRGVIAEIPVQQSPHSIAVHPTQPLVANVNYDSNSVTVIDTNAEKVTATVPVGTHPQDVTWAPDGKHMYVTNVDSDTMTVIAVDGWKVTATIPTGEAATSIAVLPDGTKGYVSNLNSGTLTVVDLAG</sequence>
<dbReference type="PANTHER" id="PTHR47197:SF3">
    <property type="entry name" value="DIHYDRO-HEME D1 DEHYDROGENASE"/>
    <property type="match status" value="1"/>
</dbReference>
<feature type="region of interest" description="Disordered" evidence="7">
    <location>
        <begin position="378"/>
        <end position="401"/>
    </location>
</feature>
<dbReference type="Gene3D" id="3.90.640.10">
    <property type="entry name" value="Actin, Chain A, domain 4"/>
    <property type="match status" value="1"/>
</dbReference>
<dbReference type="PROSITE" id="PS00329">
    <property type="entry name" value="HSP70_2"/>
    <property type="match status" value="1"/>
</dbReference>
<feature type="compositionally biased region" description="Pro residues" evidence="7">
    <location>
        <begin position="491"/>
        <end position="500"/>
    </location>
</feature>
<evidence type="ECO:0000256" key="1">
    <source>
        <dbReference type="ARBA" id="ARBA00007381"/>
    </source>
</evidence>
<keyword evidence="4" id="KW-0067">ATP-binding</keyword>
<evidence type="ECO:0000256" key="3">
    <source>
        <dbReference type="ARBA" id="ARBA00022741"/>
    </source>
</evidence>
<keyword evidence="11" id="KW-1185">Reference proteome</keyword>
<evidence type="ECO:0000256" key="4">
    <source>
        <dbReference type="ARBA" id="ARBA00022840"/>
    </source>
</evidence>
<evidence type="ECO:0000259" key="9">
    <source>
        <dbReference type="Pfam" id="PF21783"/>
    </source>
</evidence>
<keyword evidence="8" id="KW-1133">Transmembrane helix</keyword>
<dbReference type="PROSITE" id="PS01036">
    <property type="entry name" value="HSP70_3"/>
    <property type="match status" value="1"/>
</dbReference>
<keyword evidence="5" id="KW-0346">Stress response</keyword>
<evidence type="ECO:0000256" key="8">
    <source>
        <dbReference type="SAM" id="Phobius"/>
    </source>
</evidence>
<dbReference type="SUPFAM" id="SSF51004">
    <property type="entry name" value="C-terminal (heme d1) domain of cytochrome cd1-nitrite reductase"/>
    <property type="match status" value="1"/>
</dbReference>
<dbReference type="Gene3D" id="3.30.420.40">
    <property type="match status" value="2"/>
</dbReference>
<dbReference type="InterPro" id="IPR048433">
    <property type="entry name" value="YNCE-like_beta-prop"/>
</dbReference>